<evidence type="ECO:0000256" key="4">
    <source>
        <dbReference type="ARBA" id="ARBA00023125"/>
    </source>
</evidence>
<evidence type="ECO:0000313" key="8">
    <source>
        <dbReference type="Proteomes" id="UP000247465"/>
    </source>
</evidence>
<dbReference type="Proteomes" id="UP000247465">
    <property type="component" value="Chromosome"/>
</dbReference>
<reference evidence="7 8" key="1">
    <citation type="submission" date="2018-06" db="EMBL/GenBank/DDBJ databases">
        <title>Draft Genome Sequence of a Novel Marine Bacterium Related to the Verrucomicrobia.</title>
        <authorList>
            <person name="Vosseberg J."/>
            <person name="Martijn J."/>
            <person name="Ettema T.J.G."/>
        </authorList>
    </citation>
    <scope>NUCLEOTIDE SEQUENCE [LARGE SCALE GENOMIC DNA]</scope>
    <source>
        <strain evidence="7">TARA_B100001123</strain>
    </source>
</reference>
<dbReference type="AlphaFoldDB" id="A0A2Z4ADX5"/>
<proteinExistence type="inferred from homology"/>
<name>A0A2Z4ADX5_9BACT</name>
<keyword evidence="5" id="KW-0234">DNA repair</keyword>
<dbReference type="GO" id="GO:0006284">
    <property type="term" value="P:base-excision repair"/>
    <property type="evidence" value="ECO:0007669"/>
    <property type="project" value="InterPro"/>
</dbReference>
<dbReference type="PANTHER" id="PTHR13235:SF2">
    <property type="entry name" value="SINGLE-STRAND SELECTIVE MONOFUNCTIONAL URACIL DNA GLYCOSYLASE"/>
    <property type="match status" value="1"/>
</dbReference>
<evidence type="ECO:0000259" key="6">
    <source>
        <dbReference type="Pfam" id="PF03167"/>
    </source>
</evidence>
<dbReference type="InterPro" id="IPR005122">
    <property type="entry name" value="Uracil-DNA_glycosylase-like"/>
</dbReference>
<dbReference type="Gene3D" id="3.40.470.10">
    <property type="entry name" value="Uracil-DNA glycosylase-like domain"/>
    <property type="match status" value="1"/>
</dbReference>
<keyword evidence="3" id="KW-0378">Hydrolase</keyword>
<dbReference type="KEGG" id="mtar:DF168_00316"/>
<comment type="similarity">
    <text evidence="1">Belongs to the uracil-DNA glycosylase (UDG) superfamily. SMUG1 family.</text>
</comment>
<dbReference type="SUPFAM" id="SSF52141">
    <property type="entry name" value="Uracil-DNA glycosylase-like"/>
    <property type="match status" value="1"/>
</dbReference>
<evidence type="ECO:0000256" key="1">
    <source>
        <dbReference type="ARBA" id="ARBA00007889"/>
    </source>
</evidence>
<feature type="domain" description="Uracil-DNA glycosylase-like" evidence="6">
    <location>
        <begin position="48"/>
        <end position="221"/>
    </location>
</feature>
<dbReference type="Pfam" id="PF03167">
    <property type="entry name" value="UDG"/>
    <property type="match status" value="1"/>
</dbReference>
<evidence type="ECO:0000313" key="7">
    <source>
        <dbReference type="EMBL" id="AWT59138.1"/>
    </source>
</evidence>
<keyword evidence="4" id="KW-0238">DNA-binding</keyword>
<dbReference type="PANTHER" id="PTHR13235">
    <property type="entry name" value="SINGLE-STRAND SELECTIVE MONOFUNCTIONAL URACIL DNA GLYCOSYLASE"/>
    <property type="match status" value="1"/>
</dbReference>
<dbReference type="GO" id="GO:0000703">
    <property type="term" value="F:oxidized pyrimidine nucleobase lesion DNA N-glycosylase activity"/>
    <property type="evidence" value="ECO:0007669"/>
    <property type="project" value="TreeGrafter"/>
</dbReference>
<evidence type="ECO:0000256" key="5">
    <source>
        <dbReference type="ARBA" id="ARBA00023204"/>
    </source>
</evidence>
<keyword evidence="2" id="KW-0227">DNA damage</keyword>
<accession>A0A2Z4ADX5</accession>
<dbReference type="InterPro" id="IPR039134">
    <property type="entry name" value="SMUG1"/>
</dbReference>
<sequence length="239" mass="26684">MPLSSQILELAKANRDTVGKLSFSKPVTHVYNPLVYAWRSFSIYAEKYASTKKDIIFLGMNPGPWGMAQTGIPFGEVKMVKDWLGIAVSVGKPDTEHPRRPIEGFQCNRSEVSGTRLWGLFSEKFGSADRFFTHHYVANYCPLVFMEASGRNRTPDKLPSKESDPLYFACDAHLRSLVETLEPEWLIAIGTFAEKRAALALAGLQVKISRIIHPSPANPRANSGWAREVTTELKGLGIW</sequence>
<protein>
    <recommendedName>
        <fullName evidence="6">Uracil-DNA glycosylase-like domain-containing protein</fullName>
    </recommendedName>
</protein>
<dbReference type="EMBL" id="CP029803">
    <property type="protein sequence ID" value="AWT59138.1"/>
    <property type="molecule type" value="Genomic_DNA"/>
</dbReference>
<dbReference type="GO" id="GO:0017065">
    <property type="term" value="F:single-strand selective uracil DNA N-glycosylase activity"/>
    <property type="evidence" value="ECO:0007669"/>
    <property type="project" value="InterPro"/>
</dbReference>
<dbReference type="CDD" id="cd19374">
    <property type="entry name" value="UDG-F3_SMUG1-like"/>
    <property type="match status" value="1"/>
</dbReference>
<dbReference type="GO" id="GO:0003677">
    <property type="term" value="F:DNA binding"/>
    <property type="evidence" value="ECO:0007669"/>
    <property type="project" value="UniProtKB-KW"/>
</dbReference>
<organism evidence="7 8">
    <name type="scientific">Candidatus Moanibacter tarae</name>
    <dbReference type="NCBI Taxonomy" id="2200854"/>
    <lineage>
        <taxon>Bacteria</taxon>
        <taxon>Pseudomonadati</taxon>
        <taxon>Verrucomicrobiota</taxon>
        <taxon>Opitutia</taxon>
        <taxon>Puniceicoccales</taxon>
        <taxon>Puniceicoccales incertae sedis</taxon>
        <taxon>Candidatus Moanibacter</taxon>
    </lineage>
</organism>
<dbReference type="InterPro" id="IPR036895">
    <property type="entry name" value="Uracil-DNA_glycosylase-like_sf"/>
</dbReference>
<dbReference type="FunFam" id="3.40.470.10:FF:000005">
    <property type="entry name" value="Single-strand selective monofunctional uracil DNA glycosylase"/>
    <property type="match status" value="1"/>
</dbReference>
<evidence type="ECO:0000256" key="3">
    <source>
        <dbReference type="ARBA" id="ARBA00022801"/>
    </source>
</evidence>
<evidence type="ECO:0000256" key="2">
    <source>
        <dbReference type="ARBA" id="ARBA00022763"/>
    </source>
</evidence>
<gene>
    <name evidence="7" type="ORF">DF168_00316</name>
</gene>